<keyword evidence="2" id="KW-1185">Reference proteome</keyword>
<protein>
    <submittedName>
        <fullName evidence="1">Uncharacterized protein</fullName>
    </submittedName>
</protein>
<name>A0A2T9YKM2_9FUNG</name>
<reference evidence="1 2" key="1">
    <citation type="journal article" date="2018" name="MBio">
        <title>Comparative Genomics Reveals the Core Gene Toolbox for the Fungus-Insect Symbiosis.</title>
        <authorList>
            <person name="Wang Y."/>
            <person name="Stata M."/>
            <person name="Wang W."/>
            <person name="Stajich J.E."/>
            <person name="White M.M."/>
            <person name="Moncalvo J.M."/>
        </authorList>
    </citation>
    <scope>NUCLEOTIDE SEQUENCE [LARGE SCALE GENOMIC DNA]</scope>
    <source>
        <strain evidence="1 2">SC-DP-2</strain>
    </source>
</reference>
<proteinExistence type="predicted"/>
<dbReference type="EMBL" id="MBFS01002761">
    <property type="protein sequence ID" value="PVU92883.1"/>
    <property type="molecule type" value="Genomic_DNA"/>
</dbReference>
<dbReference type="STRING" id="133381.A0A2T9YKM2"/>
<sequence>MQQVQGRSEMVYSDNNALMVYSDQKEKHGESTIEKRIGKTPITGNTKTGYLNQNLLNYNVKIGSQRINKHVNVLVNLIRSDNGKKKPKSCAVGTTLATTSGATYDDVVVRGFWLSRRIF</sequence>
<comment type="caution">
    <text evidence="1">The sequence shown here is derived from an EMBL/GenBank/DDBJ whole genome shotgun (WGS) entry which is preliminary data.</text>
</comment>
<dbReference type="Proteomes" id="UP000245609">
    <property type="component" value="Unassembled WGS sequence"/>
</dbReference>
<dbReference type="OrthoDB" id="2400069at2759"/>
<gene>
    <name evidence="1" type="ORF">BB560_006025</name>
</gene>
<dbReference type="AlphaFoldDB" id="A0A2T9YKM2"/>
<accession>A0A2T9YKM2</accession>
<organism evidence="1 2">
    <name type="scientific">Smittium megazygosporum</name>
    <dbReference type="NCBI Taxonomy" id="133381"/>
    <lineage>
        <taxon>Eukaryota</taxon>
        <taxon>Fungi</taxon>
        <taxon>Fungi incertae sedis</taxon>
        <taxon>Zoopagomycota</taxon>
        <taxon>Kickxellomycotina</taxon>
        <taxon>Harpellomycetes</taxon>
        <taxon>Harpellales</taxon>
        <taxon>Legeriomycetaceae</taxon>
        <taxon>Smittium</taxon>
    </lineage>
</organism>
<evidence type="ECO:0000313" key="1">
    <source>
        <dbReference type="EMBL" id="PVU92883.1"/>
    </source>
</evidence>
<evidence type="ECO:0000313" key="2">
    <source>
        <dbReference type="Proteomes" id="UP000245609"/>
    </source>
</evidence>